<dbReference type="InterPro" id="IPR020806">
    <property type="entry name" value="PKS_PP-bd"/>
</dbReference>
<gene>
    <name evidence="4" type="ORF">FAGAP_1302</name>
</gene>
<dbReference type="PROSITE" id="PS50075">
    <property type="entry name" value="CARRIER"/>
    <property type="match status" value="1"/>
</dbReference>
<dbReference type="SUPFAM" id="SSF47336">
    <property type="entry name" value="ACP-like"/>
    <property type="match status" value="1"/>
</dbReference>
<dbReference type="PANTHER" id="PTHR44845:SF6">
    <property type="entry name" value="BETA-ALANINE-ACTIVATING ENZYME"/>
    <property type="match status" value="1"/>
</dbReference>
<dbReference type="Gene3D" id="1.10.1200.10">
    <property type="entry name" value="ACP-like"/>
    <property type="match status" value="1"/>
</dbReference>
<keyword evidence="2" id="KW-0597">Phosphoprotein</keyword>
<dbReference type="Proteomes" id="UP000737391">
    <property type="component" value="Unassembled WGS sequence"/>
</dbReference>
<keyword evidence="1" id="KW-0596">Phosphopantetheine</keyword>
<dbReference type="SMART" id="SM00823">
    <property type="entry name" value="PKS_PP"/>
    <property type="match status" value="1"/>
</dbReference>
<dbReference type="EMBL" id="LUFC02000075">
    <property type="protein sequence ID" value="KAF4502487.1"/>
    <property type="molecule type" value="Genomic_DNA"/>
</dbReference>
<comment type="caution">
    <text evidence="4">The sequence shown here is derived from an EMBL/GenBank/DDBJ whole genome shotgun (WGS) entry which is preliminary data.</text>
</comment>
<dbReference type="OrthoDB" id="79030at2759"/>
<dbReference type="Pfam" id="PF00550">
    <property type="entry name" value="PP-binding"/>
    <property type="match status" value="1"/>
</dbReference>
<accession>A0A9P5BJG9</accession>
<protein>
    <submittedName>
        <fullName evidence="4">Coenzyme a synthetase</fullName>
    </submittedName>
</protein>
<organism evidence="4 5">
    <name type="scientific">Fusarium agapanthi</name>
    <dbReference type="NCBI Taxonomy" id="1803897"/>
    <lineage>
        <taxon>Eukaryota</taxon>
        <taxon>Fungi</taxon>
        <taxon>Dikarya</taxon>
        <taxon>Ascomycota</taxon>
        <taxon>Pezizomycotina</taxon>
        <taxon>Sordariomycetes</taxon>
        <taxon>Hypocreomycetidae</taxon>
        <taxon>Hypocreales</taxon>
        <taxon>Nectriaceae</taxon>
        <taxon>Fusarium</taxon>
        <taxon>Fusarium fujikuroi species complex</taxon>
    </lineage>
</organism>
<feature type="domain" description="Carrier" evidence="3">
    <location>
        <begin position="40"/>
        <end position="117"/>
    </location>
</feature>
<evidence type="ECO:0000256" key="2">
    <source>
        <dbReference type="ARBA" id="ARBA00022553"/>
    </source>
</evidence>
<reference evidence="4" key="1">
    <citation type="submission" date="2020-01" db="EMBL/GenBank/DDBJ databases">
        <title>Identification and distribution of gene clusters putatively required for synthesis of sphingolipid metabolism inhibitors in phylogenetically diverse species of the filamentous fungus Fusarium.</title>
        <authorList>
            <person name="Kim H.-S."/>
            <person name="Busman M."/>
            <person name="Brown D.W."/>
            <person name="Divon H."/>
            <person name="Uhlig S."/>
            <person name="Proctor R.H."/>
        </authorList>
    </citation>
    <scope>NUCLEOTIDE SEQUENCE</scope>
    <source>
        <strain evidence="4">NRRL 31653</strain>
    </source>
</reference>
<dbReference type="InterPro" id="IPR009081">
    <property type="entry name" value="PP-bd_ACP"/>
</dbReference>
<dbReference type="InterPro" id="IPR036736">
    <property type="entry name" value="ACP-like_sf"/>
</dbReference>
<proteinExistence type="predicted"/>
<evidence type="ECO:0000313" key="4">
    <source>
        <dbReference type="EMBL" id="KAF4502487.1"/>
    </source>
</evidence>
<evidence type="ECO:0000313" key="5">
    <source>
        <dbReference type="Proteomes" id="UP000737391"/>
    </source>
</evidence>
<evidence type="ECO:0000259" key="3">
    <source>
        <dbReference type="PROSITE" id="PS50075"/>
    </source>
</evidence>
<dbReference type="GO" id="GO:0031177">
    <property type="term" value="F:phosphopantetheine binding"/>
    <property type="evidence" value="ECO:0007669"/>
    <property type="project" value="InterPro"/>
</dbReference>
<name>A0A9P5BJG9_9HYPO</name>
<dbReference type="AlphaFoldDB" id="A0A9P5BJG9"/>
<dbReference type="PANTHER" id="PTHR44845">
    <property type="entry name" value="CARRIER DOMAIN-CONTAINING PROTEIN"/>
    <property type="match status" value="1"/>
</dbReference>
<keyword evidence="5" id="KW-1185">Reference proteome</keyword>
<evidence type="ECO:0000256" key="1">
    <source>
        <dbReference type="ARBA" id="ARBA00022450"/>
    </source>
</evidence>
<sequence>MIPSEINIMNSPFQKNSSGDIDVGVLHAELEHLQMASMNELTASTEGLATKAFAEVLSTPPADIPRDADFFSLGGDSLRAGRLLSILRSEFSISLPITAVFNGGTVISIAAHIDKMLDSKTVESDQPSAIVGCTETRSSTNSFLMILQLFPLVVF</sequence>